<evidence type="ECO:0000313" key="12">
    <source>
        <dbReference type="EMBL" id="GAX72818.1"/>
    </source>
</evidence>
<evidence type="ECO:0000256" key="6">
    <source>
        <dbReference type="ARBA" id="ARBA00022807"/>
    </source>
</evidence>
<accession>A0A250WPR4</accession>
<keyword evidence="6 7" id="KW-0788">Thiol protease</keyword>
<evidence type="ECO:0000256" key="10">
    <source>
        <dbReference type="SAM" id="MobiDB-lite"/>
    </source>
</evidence>
<comment type="catalytic activity">
    <reaction evidence="1 7">
        <text>Thiol-dependent hydrolysis of ester, thioester, amide, peptide and isopeptide bonds formed by the C-terminal Gly of ubiquitin (a 76-residue protein attached to proteins as an intracellular targeting signal).</text>
        <dbReference type="EC" id="3.4.19.12"/>
    </reaction>
</comment>
<dbReference type="PROSITE" id="PS50802">
    <property type="entry name" value="OTU"/>
    <property type="match status" value="1"/>
</dbReference>
<dbReference type="SUPFAM" id="SSF54001">
    <property type="entry name" value="Cysteine proteinases"/>
    <property type="match status" value="1"/>
</dbReference>
<evidence type="ECO:0000256" key="9">
    <source>
        <dbReference type="PIRSR" id="PIRSR013503-2"/>
    </source>
</evidence>
<dbReference type="PANTHER" id="PTHR12931">
    <property type="entry name" value="UBIQUITIN THIOLESTERASE PROTEIN OTUB"/>
    <property type="match status" value="1"/>
</dbReference>
<keyword evidence="4 7" id="KW-0833">Ubl conjugation pathway</keyword>
<dbReference type="GO" id="GO:0071108">
    <property type="term" value="P:protein K48-linked deubiquitination"/>
    <property type="evidence" value="ECO:0007669"/>
    <property type="project" value="TreeGrafter"/>
</dbReference>
<evidence type="ECO:0000256" key="3">
    <source>
        <dbReference type="ARBA" id="ARBA00022670"/>
    </source>
</evidence>
<name>A0A250WPR4_9CHLO</name>
<gene>
    <name evidence="12" type="ORF">CEUSTIGMA_g273.t1</name>
</gene>
<feature type="site" description="Interacts with free ubiquitin" evidence="9">
    <location>
        <position position="282"/>
    </location>
</feature>
<dbReference type="STRING" id="1157962.A0A250WPR4"/>
<dbReference type="GO" id="GO:0005634">
    <property type="term" value="C:nucleus"/>
    <property type="evidence" value="ECO:0007669"/>
    <property type="project" value="TreeGrafter"/>
</dbReference>
<dbReference type="GO" id="GO:0006508">
    <property type="term" value="P:proteolysis"/>
    <property type="evidence" value="ECO:0007669"/>
    <property type="project" value="UniProtKB-KW"/>
</dbReference>
<protein>
    <recommendedName>
        <fullName evidence="7">Ubiquitin thioesterase</fullName>
        <ecNumber evidence="7">3.4.19.12</ecNumber>
    </recommendedName>
</protein>
<evidence type="ECO:0000259" key="11">
    <source>
        <dbReference type="PROSITE" id="PS50802"/>
    </source>
</evidence>
<keyword evidence="5 7" id="KW-0378">Hydrolase</keyword>
<feature type="active site" evidence="8">
    <location>
        <position position="286"/>
    </location>
</feature>
<evidence type="ECO:0000256" key="1">
    <source>
        <dbReference type="ARBA" id="ARBA00000707"/>
    </source>
</evidence>
<feature type="region of interest" description="Disordered" evidence="10">
    <location>
        <begin position="1"/>
        <end position="25"/>
    </location>
</feature>
<dbReference type="CDD" id="cd22765">
    <property type="entry name" value="AtOTU1-like"/>
    <property type="match status" value="1"/>
</dbReference>
<feature type="active site" description="Nucleophile" evidence="8">
    <location>
        <position position="89"/>
    </location>
</feature>
<organism evidence="12 13">
    <name type="scientific">Chlamydomonas eustigma</name>
    <dbReference type="NCBI Taxonomy" id="1157962"/>
    <lineage>
        <taxon>Eukaryota</taxon>
        <taxon>Viridiplantae</taxon>
        <taxon>Chlorophyta</taxon>
        <taxon>core chlorophytes</taxon>
        <taxon>Chlorophyceae</taxon>
        <taxon>CS clade</taxon>
        <taxon>Chlamydomonadales</taxon>
        <taxon>Chlamydomonadaceae</taxon>
        <taxon>Chlamydomonas</taxon>
    </lineage>
</organism>
<keyword evidence="13" id="KW-1185">Reference proteome</keyword>
<feature type="site" description="Interacts with free ubiquitin" evidence="9">
    <location>
        <position position="244"/>
    </location>
</feature>
<evidence type="ECO:0000256" key="4">
    <source>
        <dbReference type="ARBA" id="ARBA00022786"/>
    </source>
</evidence>
<dbReference type="InterPro" id="IPR016615">
    <property type="entry name" value="Otubain"/>
</dbReference>
<keyword evidence="3 7" id="KW-0645">Protease</keyword>
<dbReference type="EC" id="3.4.19.12" evidence="7"/>
<dbReference type="GO" id="GO:0004843">
    <property type="term" value="F:cysteine-type deubiquitinase activity"/>
    <property type="evidence" value="ECO:0007669"/>
    <property type="project" value="UniProtKB-UniRule"/>
</dbReference>
<evidence type="ECO:0000256" key="5">
    <source>
        <dbReference type="ARBA" id="ARBA00022801"/>
    </source>
</evidence>
<evidence type="ECO:0000313" key="13">
    <source>
        <dbReference type="Proteomes" id="UP000232323"/>
    </source>
</evidence>
<dbReference type="Gene3D" id="1.20.1300.20">
    <property type="entry name" value="Peptidase C65 Otubain, subdomain 2"/>
    <property type="match status" value="1"/>
</dbReference>
<dbReference type="InterPro" id="IPR042467">
    <property type="entry name" value="Peptidase_C65_otubain_sub2"/>
</dbReference>
<proteinExistence type="inferred from homology"/>
<dbReference type="InterPro" id="IPR003323">
    <property type="entry name" value="OTU_dom"/>
</dbReference>
<dbReference type="GO" id="GO:0043130">
    <property type="term" value="F:ubiquitin binding"/>
    <property type="evidence" value="ECO:0007669"/>
    <property type="project" value="UniProtKB-UniRule"/>
</dbReference>
<feature type="site" description="Interacts with free ubiquitin" evidence="9">
    <location>
        <position position="242"/>
    </location>
</feature>
<dbReference type="FunFam" id="1.20.1300.20:FF:000001">
    <property type="entry name" value="Ubiquitin thioesterase OTUB1"/>
    <property type="match status" value="1"/>
</dbReference>
<dbReference type="InterPro" id="IPR042468">
    <property type="entry name" value="Peptidase_C65_otubain_sub1"/>
</dbReference>
<dbReference type="InterPro" id="IPR038765">
    <property type="entry name" value="Papain-like_cys_pep_sf"/>
</dbReference>
<dbReference type="Pfam" id="PF10275">
    <property type="entry name" value="Peptidase_C65"/>
    <property type="match status" value="1"/>
</dbReference>
<dbReference type="OrthoDB" id="18915at2759"/>
<reference evidence="12 13" key="1">
    <citation type="submission" date="2017-08" db="EMBL/GenBank/DDBJ databases">
        <title>Acidophilic green algal genome provides insights into adaptation to an acidic environment.</title>
        <authorList>
            <person name="Hirooka S."/>
            <person name="Hirose Y."/>
            <person name="Kanesaki Y."/>
            <person name="Higuchi S."/>
            <person name="Fujiwara T."/>
            <person name="Onuma R."/>
            <person name="Era A."/>
            <person name="Ohbayashi R."/>
            <person name="Uzuka A."/>
            <person name="Nozaki H."/>
            <person name="Yoshikawa H."/>
            <person name="Miyagishima S.Y."/>
        </authorList>
    </citation>
    <scope>NUCLEOTIDE SEQUENCE [LARGE SCALE GENOMIC DNA]</scope>
    <source>
        <strain evidence="12 13">NIES-2499</strain>
    </source>
</reference>
<comment type="caution">
    <text evidence="12">The sequence shown here is derived from an EMBL/GenBank/DDBJ whole genome shotgun (WGS) entry which is preliminary data.</text>
</comment>
<dbReference type="PANTHER" id="PTHR12931:SF15">
    <property type="entry name" value="UBIQUITIN THIOESTERASE OTUBAIN-LIKE"/>
    <property type="match status" value="1"/>
</dbReference>
<dbReference type="InterPro" id="IPR019400">
    <property type="entry name" value="Peptidase_C65_otubain"/>
</dbReference>
<comment type="similarity">
    <text evidence="2 7">Belongs to the peptidase C65 family.</text>
</comment>
<feature type="active site" evidence="8">
    <location>
        <position position="86"/>
    </location>
</feature>
<evidence type="ECO:0000256" key="7">
    <source>
        <dbReference type="PIRNR" id="PIRNR013503"/>
    </source>
</evidence>
<dbReference type="PIRSF" id="PIRSF013503">
    <property type="entry name" value="Ubiquitin_thioesterase_Otubain"/>
    <property type="match status" value="1"/>
</dbReference>
<dbReference type="AlphaFoldDB" id="A0A250WPR4"/>
<dbReference type="Proteomes" id="UP000232323">
    <property type="component" value="Unassembled WGS sequence"/>
</dbReference>
<dbReference type="EMBL" id="BEGY01000001">
    <property type="protein sequence ID" value="GAX72818.1"/>
    <property type="molecule type" value="Genomic_DNA"/>
</dbReference>
<feature type="domain" description="OTU" evidence="11">
    <location>
        <begin position="78"/>
        <end position="293"/>
    </location>
</feature>
<evidence type="ECO:0000256" key="8">
    <source>
        <dbReference type="PIRSR" id="PIRSR013503-1"/>
    </source>
</evidence>
<feature type="site" description="Interacts with free ubiquitin" evidence="9">
    <location>
        <position position="287"/>
    </location>
</feature>
<dbReference type="Gene3D" id="3.30.200.60">
    <property type="entry name" value="Peptidase C65 Otubain, subdomain 1"/>
    <property type="match status" value="1"/>
</dbReference>
<evidence type="ECO:0000256" key="2">
    <source>
        <dbReference type="ARBA" id="ARBA00006579"/>
    </source>
</evidence>
<sequence>MVNLTAQDNDADLPLQGQNEGARPADEQILDQQNAIRAETSTIPYVGDKEDMSCLKTEYQNGNFVFLKKIDSLQATYSSYRRTRGDGNCFYRAFLYRYLESLLDENNIPECRRFIECINGWRQKLVEAHFQELVFEDAMELLLEQVSTIGNNDNPMTKETLTINMRDDMVSNMMVMFLRMVTSAEIQRRSDFFAPFIMGMYDDVSCVEVFCQRSVEVMGEESDHVHIVALSDALQVPIAVVYLDRSNVNRVNEGSSEVEVETYHFNPEPGASVLRSCVSLLYRPGHYDILYQQ</sequence>